<dbReference type="GO" id="GO:0015341">
    <property type="term" value="F:zinc efflux antiporter activity"/>
    <property type="evidence" value="ECO:0007669"/>
    <property type="project" value="TreeGrafter"/>
</dbReference>
<dbReference type="EMBL" id="VIGC01000005">
    <property type="protein sequence ID" value="TQE96927.1"/>
    <property type="molecule type" value="Genomic_DNA"/>
</dbReference>
<evidence type="ECO:0000259" key="9">
    <source>
        <dbReference type="Pfam" id="PF01545"/>
    </source>
</evidence>
<feature type="transmembrane region" description="Helical" evidence="8">
    <location>
        <begin position="236"/>
        <end position="254"/>
    </location>
</feature>
<dbReference type="RefSeq" id="WP_141608912.1">
    <property type="nucleotide sequence ID" value="NZ_VIGC02000005.1"/>
</dbReference>
<dbReference type="InParanoid" id="A0A540VJI9"/>
<feature type="transmembrane region" description="Helical" evidence="8">
    <location>
        <begin position="260"/>
        <end position="277"/>
    </location>
</feature>
<evidence type="ECO:0000256" key="4">
    <source>
        <dbReference type="ARBA" id="ARBA00022692"/>
    </source>
</evidence>
<comment type="subcellular location">
    <subcellularLocation>
        <location evidence="1">Membrane</location>
        <topology evidence="1">Multi-pass membrane protein</topology>
    </subcellularLocation>
</comment>
<dbReference type="Pfam" id="PF01545">
    <property type="entry name" value="Cation_efflux"/>
    <property type="match status" value="1"/>
</dbReference>
<dbReference type="InterPro" id="IPR058533">
    <property type="entry name" value="Cation_efflux_TM"/>
</dbReference>
<proteinExistence type="inferred from homology"/>
<dbReference type="InterPro" id="IPR036837">
    <property type="entry name" value="Cation_efflux_CTD_sf"/>
</dbReference>
<sequence length="390" mass="43028">MAIKNSGHTHPHEGEEHAHGHDHPHPHSHHGESGHHHAHAHPHSHDGHHHHHGGGPWGWIRTIFHLHGHSHQHDALVTDSAFAAHEEGIRTVWIALGALAFTSLLQVIIVWLSGSVALFADTVHNIGDGLNSVPLLIAFYLARRAATRCYTYGFGRAEDVAGIFIVLSIAFSAGVIFWESLQKLLHPEPLTNLGWVALAALVGFAGNETVAWLQIRVGRKIGSAAMVADGMHARTDGLTSLAVLLAVAGSWLGYPMVDPIIGILIGVAILFITWDATKTMWYRLMDAIEPEHLERAEAVIRQQPGIQELEWLRMRWMGHRLHADIGIAVDPHLSTAASHHIAEQLRHDLFHALPYLSEILVHVDPWSTQPEEHHALTIHHEIRPAPARAG</sequence>
<evidence type="ECO:0000313" key="11">
    <source>
        <dbReference type="EMBL" id="TQE96927.1"/>
    </source>
</evidence>
<dbReference type="Proteomes" id="UP000317371">
    <property type="component" value="Unassembled WGS sequence"/>
</dbReference>
<dbReference type="NCBIfam" id="TIGR01297">
    <property type="entry name" value="CDF"/>
    <property type="match status" value="1"/>
</dbReference>
<evidence type="ECO:0000259" key="10">
    <source>
        <dbReference type="Pfam" id="PF16916"/>
    </source>
</evidence>
<dbReference type="GO" id="GO:0015093">
    <property type="term" value="F:ferrous iron transmembrane transporter activity"/>
    <property type="evidence" value="ECO:0007669"/>
    <property type="project" value="TreeGrafter"/>
</dbReference>
<evidence type="ECO:0000256" key="1">
    <source>
        <dbReference type="ARBA" id="ARBA00004141"/>
    </source>
</evidence>
<dbReference type="GO" id="GO:0005886">
    <property type="term" value="C:plasma membrane"/>
    <property type="evidence" value="ECO:0007669"/>
    <property type="project" value="TreeGrafter"/>
</dbReference>
<evidence type="ECO:0000256" key="2">
    <source>
        <dbReference type="ARBA" id="ARBA00008114"/>
    </source>
</evidence>
<keyword evidence="12" id="KW-1185">Reference proteome</keyword>
<dbReference type="InterPro" id="IPR050291">
    <property type="entry name" value="CDF_Transporter"/>
</dbReference>
<keyword evidence="6 8" id="KW-0472">Membrane</keyword>
<dbReference type="PANTHER" id="PTHR43840:SF15">
    <property type="entry name" value="MITOCHONDRIAL METAL TRANSPORTER 1-RELATED"/>
    <property type="match status" value="1"/>
</dbReference>
<organism evidence="11 12">
    <name type="scientific">Litorilinea aerophila</name>
    <dbReference type="NCBI Taxonomy" id="1204385"/>
    <lineage>
        <taxon>Bacteria</taxon>
        <taxon>Bacillati</taxon>
        <taxon>Chloroflexota</taxon>
        <taxon>Caldilineae</taxon>
        <taxon>Caldilineales</taxon>
        <taxon>Caldilineaceae</taxon>
        <taxon>Litorilinea</taxon>
    </lineage>
</organism>
<dbReference type="FunFam" id="1.20.1510.10:FF:000006">
    <property type="entry name" value="Divalent cation efflux transporter"/>
    <property type="match status" value="1"/>
</dbReference>
<dbReference type="Gene3D" id="3.30.70.1350">
    <property type="entry name" value="Cation efflux protein, cytoplasmic domain"/>
    <property type="match status" value="1"/>
</dbReference>
<dbReference type="SUPFAM" id="SSF160240">
    <property type="entry name" value="Cation efflux protein cytoplasmic domain-like"/>
    <property type="match status" value="1"/>
</dbReference>
<gene>
    <name evidence="11" type="ORF">FKZ61_04620</name>
</gene>
<dbReference type="InterPro" id="IPR027470">
    <property type="entry name" value="Cation_efflux_CTD"/>
</dbReference>
<dbReference type="GO" id="GO:0006882">
    <property type="term" value="P:intracellular zinc ion homeostasis"/>
    <property type="evidence" value="ECO:0007669"/>
    <property type="project" value="TreeGrafter"/>
</dbReference>
<dbReference type="GO" id="GO:0015086">
    <property type="term" value="F:cadmium ion transmembrane transporter activity"/>
    <property type="evidence" value="ECO:0007669"/>
    <property type="project" value="TreeGrafter"/>
</dbReference>
<evidence type="ECO:0000256" key="3">
    <source>
        <dbReference type="ARBA" id="ARBA00022448"/>
    </source>
</evidence>
<feature type="transmembrane region" description="Helical" evidence="8">
    <location>
        <begin position="163"/>
        <end position="181"/>
    </location>
</feature>
<feature type="transmembrane region" description="Helical" evidence="8">
    <location>
        <begin position="92"/>
        <end position="112"/>
    </location>
</feature>
<comment type="caution">
    <text evidence="11">The sequence shown here is derived from an EMBL/GenBank/DDBJ whole genome shotgun (WGS) entry which is preliminary data.</text>
</comment>
<evidence type="ECO:0000256" key="7">
    <source>
        <dbReference type="SAM" id="MobiDB-lite"/>
    </source>
</evidence>
<feature type="transmembrane region" description="Helical" evidence="8">
    <location>
        <begin position="124"/>
        <end position="142"/>
    </location>
</feature>
<accession>A0A540VJI9</accession>
<comment type="similarity">
    <text evidence="2">Belongs to the cation diffusion facilitator (CDF) transporter (TC 2.A.4) family.</text>
</comment>
<dbReference type="InterPro" id="IPR002524">
    <property type="entry name" value="Cation_efflux"/>
</dbReference>
<feature type="transmembrane region" description="Helical" evidence="8">
    <location>
        <begin position="193"/>
        <end position="215"/>
    </location>
</feature>
<feature type="region of interest" description="Disordered" evidence="7">
    <location>
        <begin position="1"/>
        <end position="53"/>
    </location>
</feature>
<dbReference type="InterPro" id="IPR027469">
    <property type="entry name" value="Cation_efflux_TMD_sf"/>
</dbReference>
<feature type="domain" description="Cation efflux protein cytoplasmic" evidence="10">
    <location>
        <begin position="289"/>
        <end position="365"/>
    </location>
</feature>
<reference evidence="11 12" key="1">
    <citation type="submission" date="2019-06" db="EMBL/GenBank/DDBJ databases">
        <title>Genome sequence of Litorilinea aerophila BAA-2444.</title>
        <authorList>
            <person name="Maclea K.S."/>
            <person name="Maurais E.G."/>
            <person name="Iannazzi L.C."/>
        </authorList>
    </citation>
    <scope>NUCLEOTIDE SEQUENCE [LARGE SCALE GENOMIC DNA]</scope>
    <source>
        <strain evidence="11 12">ATCC BAA-2444</strain>
    </source>
</reference>
<dbReference type="SUPFAM" id="SSF161111">
    <property type="entry name" value="Cation efflux protein transmembrane domain-like"/>
    <property type="match status" value="1"/>
</dbReference>
<feature type="compositionally biased region" description="Basic residues" evidence="7">
    <location>
        <begin position="36"/>
        <end position="53"/>
    </location>
</feature>
<dbReference type="Gene3D" id="1.20.1510.10">
    <property type="entry name" value="Cation efflux protein transmembrane domain"/>
    <property type="match status" value="1"/>
</dbReference>
<dbReference type="OrthoDB" id="9806522at2"/>
<evidence type="ECO:0000256" key="5">
    <source>
        <dbReference type="ARBA" id="ARBA00022989"/>
    </source>
</evidence>
<dbReference type="AlphaFoldDB" id="A0A540VJI9"/>
<dbReference type="PANTHER" id="PTHR43840">
    <property type="entry name" value="MITOCHONDRIAL METAL TRANSPORTER 1-RELATED"/>
    <property type="match status" value="1"/>
</dbReference>
<keyword evidence="3" id="KW-0813">Transport</keyword>
<keyword evidence="5 8" id="KW-1133">Transmembrane helix</keyword>
<evidence type="ECO:0000256" key="8">
    <source>
        <dbReference type="SAM" id="Phobius"/>
    </source>
</evidence>
<keyword evidence="4 8" id="KW-0812">Transmembrane</keyword>
<evidence type="ECO:0000313" key="12">
    <source>
        <dbReference type="Proteomes" id="UP000317371"/>
    </source>
</evidence>
<evidence type="ECO:0000256" key="6">
    <source>
        <dbReference type="ARBA" id="ARBA00023136"/>
    </source>
</evidence>
<feature type="compositionally biased region" description="Basic and acidic residues" evidence="7">
    <location>
        <begin position="10"/>
        <end position="35"/>
    </location>
</feature>
<protein>
    <submittedName>
        <fullName evidence="11">Cation transporter</fullName>
    </submittedName>
</protein>
<name>A0A540VJI9_9CHLR</name>
<feature type="domain" description="Cation efflux protein transmembrane" evidence="9">
    <location>
        <begin position="92"/>
        <end position="284"/>
    </location>
</feature>
<dbReference type="Pfam" id="PF16916">
    <property type="entry name" value="ZT_dimer"/>
    <property type="match status" value="1"/>
</dbReference>